<dbReference type="Gene3D" id="3.40.50.720">
    <property type="entry name" value="NAD(P)-binding Rossmann-like Domain"/>
    <property type="match status" value="1"/>
</dbReference>
<keyword evidence="7" id="KW-1185">Reference proteome</keyword>
<dbReference type="CDD" id="cd05360">
    <property type="entry name" value="SDR_c3"/>
    <property type="match status" value="1"/>
</dbReference>
<keyword evidence="4" id="KW-0812">Transmembrane</keyword>
<comment type="similarity">
    <text evidence="1 3">Belongs to the short-chain dehydrogenases/reductases (SDR) family.</text>
</comment>
<dbReference type="RefSeq" id="WP_100992426.1">
    <property type="nucleotide sequence ID" value="NZ_CP025096.1"/>
</dbReference>
<keyword evidence="4" id="KW-1133">Transmembrane helix</keyword>
<gene>
    <name evidence="6" type="ORF">CWM47_30935</name>
</gene>
<dbReference type="OrthoDB" id="9775296at2"/>
<dbReference type="EMBL" id="CP025096">
    <property type="protein sequence ID" value="AUD05875.1"/>
    <property type="molecule type" value="Genomic_DNA"/>
</dbReference>
<name>A0A2K8Z7M7_9BACT</name>
<dbReference type="InterPro" id="IPR002347">
    <property type="entry name" value="SDR_fam"/>
</dbReference>
<evidence type="ECO:0000259" key="5">
    <source>
        <dbReference type="SMART" id="SM00822"/>
    </source>
</evidence>
<evidence type="ECO:0000313" key="6">
    <source>
        <dbReference type="EMBL" id="AUD05875.1"/>
    </source>
</evidence>
<reference evidence="6 7" key="1">
    <citation type="submission" date="2017-11" db="EMBL/GenBank/DDBJ databases">
        <title>Taxonomic description and genome sequences of Spirosoma HA7 sp. nov., isolated from pollen microhabitat of Corylus avellana.</title>
        <authorList>
            <person name="Ambika Manirajan B."/>
            <person name="Suarez C."/>
            <person name="Ratering S."/>
            <person name="Geissler-Plaum R."/>
            <person name="Cardinale M."/>
            <person name="Sylvia S."/>
        </authorList>
    </citation>
    <scope>NUCLEOTIDE SEQUENCE [LARGE SCALE GENOMIC DNA]</scope>
    <source>
        <strain evidence="6 7">HA7</strain>
    </source>
</reference>
<dbReference type="Pfam" id="PF00106">
    <property type="entry name" value="adh_short"/>
    <property type="match status" value="1"/>
</dbReference>
<dbReference type="InterPro" id="IPR036291">
    <property type="entry name" value="NAD(P)-bd_dom_sf"/>
</dbReference>
<feature type="transmembrane region" description="Helical" evidence="4">
    <location>
        <begin position="310"/>
        <end position="327"/>
    </location>
</feature>
<dbReference type="InterPro" id="IPR020904">
    <property type="entry name" value="Sc_DH/Rdtase_CS"/>
</dbReference>
<keyword evidence="4" id="KW-0472">Membrane</keyword>
<dbReference type="AlphaFoldDB" id="A0A2K8Z7M7"/>
<evidence type="ECO:0000256" key="2">
    <source>
        <dbReference type="ARBA" id="ARBA00023002"/>
    </source>
</evidence>
<dbReference type="SUPFAM" id="SSF51735">
    <property type="entry name" value="NAD(P)-binding Rossmann-fold domains"/>
    <property type="match status" value="1"/>
</dbReference>
<sequence>MDQGKKVVVVTGASAGLGRAIVREFAKEGADVALIARGIDGLEGAKKEVEACGGRALICQLDVADAEAIEKAADEIEATLGPIDVWVNNAMNSVFSPIKEMKAEEYKRVTEVTYLGQVYGAMSALKRMQPRNRGSIIFVGSALAYRGIPLQSAYCASKHAIHGFYDSLRTELLHDKSEIKTCMVQLPAMNTTQFGFVKSRLPRKPRPMGTIYEPEVAARGIVYASKHNHREYYIGWPTVEAIVGNKLAPTVVDYVLAKTGFDGQMTSEPESPDRQDNLWEPIPGDHGAHGPFENQSWSMSPEFWAAKNKLPLAALSLAVIAGIFLTIRK</sequence>
<dbReference type="NCBIfam" id="NF005495">
    <property type="entry name" value="PRK07109.1"/>
    <property type="match status" value="1"/>
</dbReference>
<dbReference type="PANTHER" id="PTHR44196">
    <property type="entry name" value="DEHYDROGENASE/REDUCTASE SDR FAMILY MEMBER 7B"/>
    <property type="match status" value="1"/>
</dbReference>
<evidence type="ECO:0000256" key="4">
    <source>
        <dbReference type="SAM" id="Phobius"/>
    </source>
</evidence>
<dbReference type="PROSITE" id="PS00061">
    <property type="entry name" value="ADH_SHORT"/>
    <property type="match status" value="1"/>
</dbReference>
<dbReference type="PRINTS" id="PR00081">
    <property type="entry name" value="GDHRDH"/>
</dbReference>
<accession>A0A2K8Z7M7</accession>
<feature type="domain" description="Ketoreductase" evidence="5">
    <location>
        <begin position="6"/>
        <end position="189"/>
    </location>
</feature>
<dbReference type="GO" id="GO:0016020">
    <property type="term" value="C:membrane"/>
    <property type="evidence" value="ECO:0007669"/>
    <property type="project" value="TreeGrafter"/>
</dbReference>
<dbReference type="SMART" id="SM00822">
    <property type="entry name" value="PKS_KR"/>
    <property type="match status" value="1"/>
</dbReference>
<organism evidence="6 7">
    <name type="scientific">Spirosoma pollinicola</name>
    <dbReference type="NCBI Taxonomy" id="2057025"/>
    <lineage>
        <taxon>Bacteria</taxon>
        <taxon>Pseudomonadati</taxon>
        <taxon>Bacteroidota</taxon>
        <taxon>Cytophagia</taxon>
        <taxon>Cytophagales</taxon>
        <taxon>Cytophagaceae</taxon>
        <taxon>Spirosoma</taxon>
    </lineage>
</organism>
<evidence type="ECO:0000313" key="7">
    <source>
        <dbReference type="Proteomes" id="UP000232883"/>
    </source>
</evidence>
<dbReference type="KEGG" id="spir:CWM47_30935"/>
<dbReference type="GO" id="GO:0016491">
    <property type="term" value="F:oxidoreductase activity"/>
    <property type="evidence" value="ECO:0007669"/>
    <property type="project" value="UniProtKB-KW"/>
</dbReference>
<dbReference type="Proteomes" id="UP000232883">
    <property type="component" value="Chromosome"/>
</dbReference>
<proteinExistence type="inferred from homology"/>
<dbReference type="PRINTS" id="PR00080">
    <property type="entry name" value="SDRFAMILY"/>
</dbReference>
<evidence type="ECO:0000256" key="3">
    <source>
        <dbReference type="RuleBase" id="RU000363"/>
    </source>
</evidence>
<protein>
    <submittedName>
        <fullName evidence="6">Short-chain dehydrogenase</fullName>
    </submittedName>
</protein>
<dbReference type="PANTHER" id="PTHR44196:SF1">
    <property type="entry name" value="DEHYDROGENASE_REDUCTASE SDR FAMILY MEMBER 7B"/>
    <property type="match status" value="1"/>
</dbReference>
<evidence type="ECO:0000256" key="1">
    <source>
        <dbReference type="ARBA" id="ARBA00006484"/>
    </source>
</evidence>
<keyword evidence="2" id="KW-0560">Oxidoreductase</keyword>
<dbReference type="InterPro" id="IPR057326">
    <property type="entry name" value="KR_dom"/>
</dbReference>